<dbReference type="InterPro" id="IPR051796">
    <property type="entry name" value="ISF_SsuE-like"/>
</dbReference>
<keyword evidence="4" id="KW-0288">FMN</keyword>
<evidence type="ECO:0000313" key="7">
    <source>
        <dbReference type="EMBL" id="TAJ44454.1"/>
    </source>
</evidence>
<dbReference type="SUPFAM" id="SSF52218">
    <property type="entry name" value="Flavoproteins"/>
    <property type="match status" value="1"/>
</dbReference>
<evidence type="ECO:0000256" key="4">
    <source>
        <dbReference type="ARBA" id="ARBA00022643"/>
    </source>
</evidence>
<proteinExistence type="inferred from homology"/>
<evidence type="ECO:0000313" key="8">
    <source>
        <dbReference type="Proteomes" id="UP000292580"/>
    </source>
</evidence>
<dbReference type="OrthoDB" id="9059at2157"/>
<comment type="cofactor">
    <cofactor evidence="1">
        <name>FMN</name>
        <dbReference type="ChEBI" id="CHEBI:58210"/>
    </cofactor>
</comment>
<dbReference type="InterPro" id="IPR005025">
    <property type="entry name" value="FMN_Rdtase-like_dom"/>
</dbReference>
<dbReference type="InterPro" id="IPR029039">
    <property type="entry name" value="Flavoprotein-like_sf"/>
</dbReference>
<keyword evidence="3" id="KW-0285">Flavoprotein</keyword>
<protein>
    <submittedName>
        <fullName evidence="7">Iron-sulfur protein</fullName>
    </submittedName>
</protein>
<sequence>MKIIGINGSPRGKESTTRRLIEAILAGAREGGATTTFIDLGSTEIRYCSGCGLCYERGECPKKDDFQKIFDDMLAAEGIVLGSPNYINSVTAQMKTFLDRMADAIHCQRFTGKYGCAVSTAGGSRSDEVANYLNETLRILGANTVGGVSVDICGDEERLFAAGEQAYRLGQDLARAVAEGRPYPEQETFHREMEERMKALVTAHKHVWKHEYDYWAKMGQK</sequence>
<dbReference type="PANTHER" id="PTHR43278:SF1">
    <property type="entry name" value="IRON-SULFUR FLAVOPROTEIN MJ1083"/>
    <property type="match status" value="1"/>
</dbReference>
<feature type="domain" description="NADPH-dependent FMN reductase-like" evidence="6">
    <location>
        <begin position="1"/>
        <end position="150"/>
    </location>
</feature>
<evidence type="ECO:0000259" key="6">
    <source>
        <dbReference type="Pfam" id="PF03358"/>
    </source>
</evidence>
<keyword evidence="8" id="KW-1185">Reference proteome</keyword>
<dbReference type="PANTHER" id="PTHR43278">
    <property type="entry name" value="NAD(P)H-DEPENDENT FMN-CONTAINING OXIDOREDUCTASE YWQN-RELATED"/>
    <property type="match status" value="1"/>
</dbReference>
<dbReference type="Proteomes" id="UP000292580">
    <property type="component" value="Unassembled WGS sequence"/>
</dbReference>
<dbReference type="EMBL" id="PGCL01000002">
    <property type="protein sequence ID" value="TAJ44454.1"/>
    <property type="molecule type" value="Genomic_DNA"/>
</dbReference>
<dbReference type="GO" id="GO:0016491">
    <property type="term" value="F:oxidoreductase activity"/>
    <property type="evidence" value="ECO:0007669"/>
    <property type="project" value="InterPro"/>
</dbReference>
<reference evidence="7 8" key="1">
    <citation type="submission" date="2017-11" db="EMBL/GenBank/DDBJ databases">
        <title>Isolation and Characterization of Methanofollis Species from Methane Seep Offshore SW Taiwan.</title>
        <authorList>
            <person name="Teng N.-H."/>
            <person name="Lai M.-C."/>
            <person name="Chen S.-C."/>
        </authorList>
    </citation>
    <scope>NUCLEOTIDE SEQUENCE [LARGE SCALE GENOMIC DNA]</scope>
    <source>
        <strain evidence="7 8">FWC-SCC2</strain>
    </source>
</reference>
<dbReference type="AlphaFoldDB" id="A0A483CT16"/>
<dbReference type="RefSeq" id="WP_130646246.1">
    <property type="nucleotide sequence ID" value="NZ_PGCL01000002.1"/>
</dbReference>
<name>A0A483CT16_9EURY</name>
<evidence type="ECO:0000256" key="2">
    <source>
        <dbReference type="ARBA" id="ARBA00001966"/>
    </source>
</evidence>
<accession>A0A483CT16</accession>
<dbReference type="Gene3D" id="3.40.50.360">
    <property type="match status" value="1"/>
</dbReference>
<gene>
    <name evidence="7" type="ORF">CUJ86_03795</name>
</gene>
<dbReference type="Pfam" id="PF03358">
    <property type="entry name" value="FMN_red"/>
    <property type="match status" value="1"/>
</dbReference>
<evidence type="ECO:0000256" key="1">
    <source>
        <dbReference type="ARBA" id="ARBA00001917"/>
    </source>
</evidence>
<organism evidence="7 8">
    <name type="scientific">Methanofollis fontis</name>
    <dbReference type="NCBI Taxonomy" id="2052832"/>
    <lineage>
        <taxon>Archaea</taxon>
        <taxon>Methanobacteriati</taxon>
        <taxon>Methanobacteriota</taxon>
        <taxon>Stenosarchaea group</taxon>
        <taxon>Methanomicrobia</taxon>
        <taxon>Methanomicrobiales</taxon>
        <taxon>Methanomicrobiaceae</taxon>
        <taxon>Methanofollis</taxon>
    </lineage>
</organism>
<comment type="similarity">
    <text evidence="5">Belongs to the SsuE family. Isf subfamily.</text>
</comment>
<evidence type="ECO:0000256" key="3">
    <source>
        <dbReference type="ARBA" id="ARBA00022630"/>
    </source>
</evidence>
<comment type="cofactor">
    <cofactor evidence="2">
        <name>[4Fe-4S] cluster</name>
        <dbReference type="ChEBI" id="CHEBI:49883"/>
    </cofactor>
</comment>
<comment type="caution">
    <text evidence="7">The sequence shown here is derived from an EMBL/GenBank/DDBJ whole genome shotgun (WGS) entry which is preliminary data.</text>
</comment>
<evidence type="ECO:0000256" key="5">
    <source>
        <dbReference type="ARBA" id="ARBA00038292"/>
    </source>
</evidence>